<sequence>VHSPFTRPPPPAQPPQPPSSSSGVCLPNNILSAVPVYDAPLRTPRAKFVSYEAELRCSPGLATCPSCRTRVTTEVTFKAGTFAWLVCLVLVVFCTPISMWFFPPHRLVLGCCLIPFFVNHFKDAYHSCPRCRRVLHVHKKRCCE</sequence>
<feature type="transmembrane region" description="Helical" evidence="9">
    <location>
        <begin position="82"/>
        <end position="102"/>
    </location>
</feature>
<dbReference type="STRING" id="303518.ENSPNYP00000027157"/>
<keyword evidence="5" id="KW-0479">Metal-binding</keyword>
<dbReference type="GO" id="GO:0005634">
    <property type="term" value="C:nucleus"/>
    <property type="evidence" value="ECO:0007669"/>
    <property type="project" value="TreeGrafter"/>
</dbReference>
<protein>
    <recommendedName>
        <fullName evidence="10">LITAF domain-containing protein</fullName>
    </recommendedName>
</protein>
<dbReference type="PANTHER" id="PTHR23292:SF28">
    <property type="entry name" value="LIPOPOLYSACCHARIDE-INDUCED TUMOR NECROSIS FACTOR-ALPHA FACTOR-LIKE"/>
    <property type="match status" value="1"/>
</dbReference>
<comment type="similarity">
    <text evidence="4">Belongs to the CDIP1/LITAF family.</text>
</comment>
<dbReference type="GO" id="GO:0008270">
    <property type="term" value="F:zinc ion binding"/>
    <property type="evidence" value="ECO:0007669"/>
    <property type="project" value="TreeGrafter"/>
</dbReference>
<reference evidence="11" key="1">
    <citation type="submission" date="2023-09" db="UniProtKB">
        <authorList>
            <consortium name="Ensembl"/>
        </authorList>
    </citation>
    <scope>IDENTIFICATION</scope>
</reference>
<dbReference type="GO" id="GO:0098574">
    <property type="term" value="C:cytoplasmic side of lysosomal membrane"/>
    <property type="evidence" value="ECO:0007669"/>
    <property type="project" value="TreeGrafter"/>
</dbReference>
<proteinExistence type="inferred from homology"/>
<dbReference type="InterPro" id="IPR037519">
    <property type="entry name" value="LITAF_fam"/>
</dbReference>
<evidence type="ECO:0000256" key="7">
    <source>
        <dbReference type="ARBA" id="ARBA00023136"/>
    </source>
</evidence>
<comment type="subcellular location">
    <subcellularLocation>
        <location evidence="1">Endosome membrane</location>
        <topology evidence="1">Peripheral membrane protein</topology>
        <orientation evidence="1">Cytoplasmic side</orientation>
    </subcellularLocation>
    <subcellularLocation>
        <location evidence="2">Late endosome membrane</location>
    </subcellularLocation>
    <subcellularLocation>
        <location evidence="3">Lysosome membrane</location>
        <topology evidence="3">Peripheral membrane protein</topology>
        <orientation evidence="3">Cytoplasmic side</orientation>
    </subcellularLocation>
</comment>
<evidence type="ECO:0000313" key="11">
    <source>
        <dbReference type="Ensembl" id="ENSPNYP00000027157.1"/>
    </source>
</evidence>
<keyword evidence="9" id="KW-0812">Transmembrane</keyword>
<dbReference type="PROSITE" id="PS51837">
    <property type="entry name" value="LITAF"/>
    <property type="match status" value="1"/>
</dbReference>
<evidence type="ECO:0000256" key="9">
    <source>
        <dbReference type="SAM" id="Phobius"/>
    </source>
</evidence>
<dbReference type="Ensembl" id="ENSPNYT00000027818.1">
    <property type="protein sequence ID" value="ENSPNYP00000027157.1"/>
    <property type="gene ID" value="ENSPNYG00000020481.1"/>
</dbReference>
<keyword evidence="9" id="KW-1133">Transmembrane helix</keyword>
<feature type="region of interest" description="Disordered" evidence="8">
    <location>
        <begin position="1"/>
        <end position="22"/>
    </location>
</feature>
<evidence type="ECO:0000256" key="8">
    <source>
        <dbReference type="SAM" id="MobiDB-lite"/>
    </source>
</evidence>
<evidence type="ECO:0000256" key="5">
    <source>
        <dbReference type="ARBA" id="ARBA00022723"/>
    </source>
</evidence>
<keyword evidence="7 9" id="KW-0472">Membrane</keyword>
<dbReference type="GO" id="GO:0098560">
    <property type="term" value="C:cytoplasmic side of late endosome membrane"/>
    <property type="evidence" value="ECO:0007669"/>
    <property type="project" value="TreeGrafter"/>
</dbReference>
<evidence type="ECO:0000256" key="4">
    <source>
        <dbReference type="ARBA" id="ARBA00005975"/>
    </source>
</evidence>
<dbReference type="PANTHER" id="PTHR23292">
    <property type="entry name" value="LIPOPOLYSACCHARIDE-INDUCED TUMOR NECROSIS FACTOR-ALPHA FACTOR"/>
    <property type="match status" value="1"/>
</dbReference>
<dbReference type="AlphaFoldDB" id="A0A3B4GV61"/>
<feature type="domain" description="LITAF" evidence="10">
    <location>
        <begin position="44"/>
        <end position="140"/>
    </location>
</feature>
<evidence type="ECO:0000256" key="6">
    <source>
        <dbReference type="ARBA" id="ARBA00022833"/>
    </source>
</evidence>
<accession>A0A3B4GV61</accession>
<keyword evidence="6" id="KW-0862">Zinc</keyword>
<evidence type="ECO:0000259" key="10">
    <source>
        <dbReference type="PROSITE" id="PS51837"/>
    </source>
</evidence>
<dbReference type="GeneTree" id="ENSGT00940000177139"/>
<evidence type="ECO:0000256" key="1">
    <source>
        <dbReference type="ARBA" id="ARBA00004125"/>
    </source>
</evidence>
<dbReference type="Pfam" id="PF10601">
    <property type="entry name" value="zf-LITAF-like"/>
    <property type="match status" value="1"/>
</dbReference>
<feature type="compositionally biased region" description="Pro residues" evidence="8">
    <location>
        <begin position="1"/>
        <end position="18"/>
    </location>
</feature>
<evidence type="ECO:0000256" key="2">
    <source>
        <dbReference type="ARBA" id="ARBA00004414"/>
    </source>
</evidence>
<name>A0A3B4GV61_9CICH</name>
<organism evidence="11">
    <name type="scientific">Pundamilia nyererei</name>
    <dbReference type="NCBI Taxonomy" id="303518"/>
    <lineage>
        <taxon>Eukaryota</taxon>
        <taxon>Metazoa</taxon>
        <taxon>Chordata</taxon>
        <taxon>Craniata</taxon>
        <taxon>Vertebrata</taxon>
        <taxon>Euteleostomi</taxon>
        <taxon>Actinopterygii</taxon>
        <taxon>Neopterygii</taxon>
        <taxon>Teleostei</taxon>
        <taxon>Neoteleostei</taxon>
        <taxon>Acanthomorphata</taxon>
        <taxon>Ovalentaria</taxon>
        <taxon>Cichlomorphae</taxon>
        <taxon>Cichliformes</taxon>
        <taxon>Cichlidae</taxon>
        <taxon>African cichlids</taxon>
        <taxon>Pseudocrenilabrinae</taxon>
        <taxon>Haplochromini</taxon>
        <taxon>Pundamilia</taxon>
    </lineage>
</organism>
<dbReference type="SMART" id="SM00714">
    <property type="entry name" value="LITAF"/>
    <property type="match status" value="1"/>
</dbReference>
<evidence type="ECO:0000256" key="3">
    <source>
        <dbReference type="ARBA" id="ARBA00004630"/>
    </source>
</evidence>
<dbReference type="InterPro" id="IPR006629">
    <property type="entry name" value="LITAF"/>
</dbReference>